<evidence type="ECO:0000313" key="3">
    <source>
        <dbReference type="Proteomes" id="UP000054266"/>
    </source>
</evidence>
<dbReference type="InterPro" id="IPR000626">
    <property type="entry name" value="Ubiquitin-like_dom"/>
</dbReference>
<protein>
    <recommendedName>
        <fullName evidence="1">Ubiquitin-like domain-containing protein</fullName>
    </recommendedName>
</protein>
<dbReference type="Gene3D" id="3.10.20.90">
    <property type="entry name" value="Phosphatidylinositol 3-kinase Catalytic Subunit, Chain A, domain 1"/>
    <property type="match status" value="2"/>
</dbReference>
<dbReference type="Pfam" id="PF00240">
    <property type="entry name" value="ubiquitin"/>
    <property type="match status" value="1"/>
</dbReference>
<proteinExistence type="predicted"/>
<accession>A0A0D2FG03</accession>
<dbReference type="STRING" id="5601.A0A0D2FG03"/>
<gene>
    <name evidence="2" type="ORF">PV04_07966</name>
</gene>
<name>A0A0D2FG03_9EURO</name>
<dbReference type="AlphaFoldDB" id="A0A0D2FG03"/>
<dbReference type="Proteomes" id="UP000054266">
    <property type="component" value="Unassembled WGS sequence"/>
</dbReference>
<sequence length="208" mass="22594">MSGMADMYPTLNITHIDGTKYTVQNVYKAMRVRNFKWMVGMEIKTPGSACGSLQLVHLGEEMDDSRTLESYGLDKSSVIRVVPVDDPSSAKKGVGGLKSALKTKSPPTQTQSNLVAAGGEKIGDAFAMVDDRTLLLEGLTMDMQAEDVLGLLSKKTGINAEYMRIIYGGKQLREGTGITLRDYGITKNLAGQECTMHVVTRVRGGRVE</sequence>
<reference evidence="2 3" key="1">
    <citation type="submission" date="2015-01" db="EMBL/GenBank/DDBJ databases">
        <title>The Genome Sequence of Capronia semiimmersa CBS27337.</title>
        <authorList>
            <consortium name="The Broad Institute Genomics Platform"/>
            <person name="Cuomo C."/>
            <person name="de Hoog S."/>
            <person name="Gorbushina A."/>
            <person name="Stielow B."/>
            <person name="Teixiera M."/>
            <person name="Abouelleil A."/>
            <person name="Chapman S.B."/>
            <person name="Priest M."/>
            <person name="Young S.K."/>
            <person name="Wortman J."/>
            <person name="Nusbaum C."/>
            <person name="Birren B."/>
        </authorList>
    </citation>
    <scope>NUCLEOTIDE SEQUENCE [LARGE SCALE GENOMIC DNA]</scope>
    <source>
        <strain evidence="2 3">CBS 27337</strain>
    </source>
</reference>
<keyword evidence="3" id="KW-1185">Reference proteome</keyword>
<dbReference type="HOGENOM" id="CLU_1320747_0_0_1"/>
<feature type="domain" description="Ubiquitin-like" evidence="1">
    <location>
        <begin position="9"/>
        <end position="82"/>
    </location>
</feature>
<feature type="domain" description="Ubiquitin-like" evidence="1">
    <location>
        <begin position="152"/>
        <end position="188"/>
    </location>
</feature>
<evidence type="ECO:0000259" key="1">
    <source>
        <dbReference type="PROSITE" id="PS50053"/>
    </source>
</evidence>
<evidence type="ECO:0000313" key="2">
    <source>
        <dbReference type="EMBL" id="KIW65740.1"/>
    </source>
</evidence>
<dbReference type="PROSITE" id="PS50053">
    <property type="entry name" value="UBIQUITIN_2"/>
    <property type="match status" value="2"/>
</dbReference>
<organism evidence="2 3">
    <name type="scientific">Phialophora macrospora</name>
    <dbReference type="NCBI Taxonomy" id="1851006"/>
    <lineage>
        <taxon>Eukaryota</taxon>
        <taxon>Fungi</taxon>
        <taxon>Dikarya</taxon>
        <taxon>Ascomycota</taxon>
        <taxon>Pezizomycotina</taxon>
        <taxon>Eurotiomycetes</taxon>
        <taxon>Chaetothyriomycetidae</taxon>
        <taxon>Chaetothyriales</taxon>
        <taxon>Herpotrichiellaceae</taxon>
        <taxon>Phialophora</taxon>
    </lineage>
</organism>
<dbReference type="EMBL" id="KN846960">
    <property type="protein sequence ID" value="KIW65740.1"/>
    <property type="molecule type" value="Genomic_DNA"/>
</dbReference>
<dbReference type="InterPro" id="IPR029071">
    <property type="entry name" value="Ubiquitin-like_domsf"/>
</dbReference>
<dbReference type="SUPFAM" id="SSF54236">
    <property type="entry name" value="Ubiquitin-like"/>
    <property type="match status" value="2"/>
</dbReference>
<dbReference type="CDD" id="cd17039">
    <property type="entry name" value="Ubl_ubiquitin_like"/>
    <property type="match status" value="1"/>
</dbReference>